<dbReference type="EMBL" id="CP033464">
    <property type="protein sequence ID" value="QDX94618.1"/>
    <property type="molecule type" value="Genomic_DNA"/>
</dbReference>
<keyword evidence="1" id="KW-0472">Membrane</keyword>
<keyword evidence="1" id="KW-1133">Transmembrane helix</keyword>
<keyword evidence="3" id="KW-1185">Reference proteome</keyword>
<dbReference type="AlphaFoldDB" id="A0A518VC99"/>
<sequence length="116" mass="13876">MEILLKAFAQMIGFTTGILFIVWFMNRKSSKEVYYHYDYMDYILFKEIVEVYKIIGGDYGRVALETEKILKEYKKDWSSKTLKEAHDVINSIKIPDDDVWQEACLKWAEVKYKKEI</sequence>
<protein>
    <submittedName>
        <fullName evidence="2">Uncharacterized protein</fullName>
    </submittedName>
</protein>
<dbReference type="Proteomes" id="UP000319432">
    <property type="component" value="Chromosome"/>
</dbReference>
<evidence type="ECO:0000313" key="2">
    <source>
        <dbReference type="EMBL" id="QDX94618.1"/>
    </source>
</evidence>
<reference evidence="2 3" key="1">
    <citation type="submission" date="2018-11" db="EMBL/GenBank/DDBJ databases">
        <title>Phylogenetic determinants of toxin gene distribution in genomes of Brevibacillus laterosporus.</title>
        <authorList>
            <person name="Glare T.R."/>
            <person name="Durrant A."/>
            <person name="Berry C."/>
            <person name="Palma L."/>
            <person name="Ormskirk M."/>
            <person name="Cox M.O."/>
        </authorList>
    </citation>
    <scope>NUCLEOTIDE SEQUENCE [LARGE SCALE GENOMIC DNA]</scope>
    <source>
        <strain evidence="2 3">1821L</strain>
    </source>
</reference>
<proteinExistence type="predicted"/>
<gene>
    <name evidence="2" type="ORF">EEL30_21490</name>
</gene>
<organism evidence="2 3">
    <name type="scientific">Brevibacillus laterosporus</name>
    <name type="common">Bacillus laterosporus</name>
    <dbReference type="NCBI Taxonomy" id="1465"/>
    <lineage>
        <taxon>Bacteria</taxon>
        <taxon>Bacillati</taxon>
        <taxon>Bacillota</taxon>
        <taxon>Bacilli</taxon>
        <taxon>Bacillales</taxon>
        <taxon>Paenibacillaceae</taxon>
        <taxon>Brevibacillus</taxon>
    </lineage>
</organism>
<feature type="transmembrane region" description="Helical" evidence="1">
    <location>
        <begin position="6"/>
        <end position="25"/>
    </location>
</feature>
<name>A0A518VC99_BRELA</name>
<evidence type="ECO:0000256" key="1">
    <source>
        <dbReference type="SAM" id="Phobius"/>
    </source>
</evidence>
<evidence type="ECO:0000313" key="3">
    <source>
        <dbReference type="Proteomes" id="UP000319432"/>
    </source>
</evidence>
<accession>A0A518VC99</accession>
<keyword evidence="1" id="KW-0812">Transmembrane</keyword>